<organism evidence="1 2">
    <name type="scientific">Trifolium medium</name>
    <dbReference type="NCBI Taxonomy" id="97028"/>
    <lineage>
        <taxon>Eukaryota</taxon>
        <taxon>Viridiplantae</taxon>
        <taxon>Streptophyta</taxon>
        <taxon>Embryophyta</taxon>
        <taxon>Tracheophyta</taxon>
        <taxon>Spermatophyta</taxon>
        <taxon>Magnoliopsida</taxon>
        <taxon>eudicotyledons</taxon>
        <taxon>Gunneridae</taxon>
        <taxon>Pentapetalae</taxon>
        <taxon>rosids</taxon>
        <taxon>fabids</taxon>
        <taxon>Fabales</taxon>
        <taxon>Fabaceae</taxon>
        <taxon>Papilionoideae</taxon>
        <taxon>50 kb inversion clade</taxon>
        <taxon>NPAAA clade</taxon>
        <taxon>Hologalegina</taxon>
        <taxon>IRL clade</taxon>
        <taxon>Trifolieae</taxon>
        <taxon>Trifolium</taxon>
    </lineage>
</organism>
<evidence type="ECO:0000313" key="2">
    <source>
        <dbReference type="Proteomes" id="UP000265520"/>
    </source>
</evidence>
<dbReference type="Proteomes" id="UP000265520">
    <property type="component" value="Unassembled WGS sequence"/>
</dbReference>
<proteinExistence type="predicted"/>
<feature type="non-terminal residue" evidence="1">
    <location>
        <position position="48"/>
    </location>
</feature>
<accession>A0A392TGT9</accession>
<name>A0A392TGT9_9FABA</name>
<dbReference type="EMBL" id="LXQA010576614">
    <property type="protein sequence ID" value="MCI60162.1"/>
    <property type="molecule type" value="Genomic_DNA"/>
</dbReference>
<protein>
    <submittedName>
        <fullName evidence="1">Uncharacterized protein</fullName>
    </submittedName>
</protein>
<reference evidence="1 2" key="1">
    <citation type="journal article" date="2018" name="Front. Plant Sci.">
        <title>Red Clover (Trifolium pratense) and Zigzag Clover (T. medium) - A Picture of Genomic Similarities and Differences.</title>
        <authorList>
            <person name="Dluhosova J."/>
            <person name="Istvanek J."/>
            <person name="Nedelnik J."/>
            <person name="Repkova J."/>
        </authorList>
    </citation>
    <scope>NUCLEOTIDE SEQUENCE [LARGE SCALE GENOMIC DNA]</scope>
    <source>
        <strain evidence="2">cv. 10/8</strain>
        <tissue evidence="1">Leaf</tissue>
    </source>
</reference>
<evidence type="ECO:0000313" key="1">
    <source>
        <dbReference type="EMBL" id="MCI60162.1"/>
    </source>
</evidence>
<sequence length="48" mass="5427">MCMKLEGKVFDAQTPCVLDWATSWPKSHPARHLRASAPARYDEPAIML</sequence>
<dbReference type="AlphaFoldDB" id="A0A392TGT9"/>
<keyword evidence="2" id="KW-1185">Reference proteome</keyword>
<comment type="caution">
    <text evidence="1">The sequence shown here is derived from an EMBL/GenBank/DDBJ whole genome shotgun (WGS) entry which is preliminary data.</text>
</comment>